<dbReference type="AlphaFoldDB" id="A0A239DAD6"/>
<evidence type="ECO:0000256" key="5">
    <source>
        <dbReference type="SAM" id="SignalP"/>
    </source>
</evidence>
<keyword evidence="1" id="KW-0472">Membrane</keyword>
<evidence type="ECO:0000313" key="9">
    <source>
        <dbReference type="EMBL" id="SNS28831.1"/>
    </source>
</evidence>
<dbReference type="Pfam" id="PF08479">
    <property type="entry name" value="POTRA_2"/>
    <property type="match status" value="1"/>
</dbReference>
<dbReference type="InterPro" id="IPR027282">
    <property type="entry name" value="TPS"/>
</dbReference>
<dbReference type="PANTHER" id="PTHR34597:SF3">
    <property type="entry name" value="OUTER MEMBRANE TRANSPORTER CDIB"/>
    <property type="match status" value="1"/>
</dbReference>
<keyword evidence="4" id="KW-0175">Coiled coil</keyword>
<feature type="coiled-coil region" evidence="4">
    <location>
        <begin position="39"/>
        <end position="67"/>
    </location>
</feature>
<keyword evidence="3" id="KW-0998">Cell outer membrane</keyword>
<protein>
    <submittedName>
        <fullName evidence="9">Hemolysin activation/secretion protein</fullName>
    </submittedName>
</protein>
<feature type="chain" id="PRO_5012444214" evidence="5">
    <location>
        <begin position="33"/>
        <end position="588"/>
    </location>
</feature>
<keyword evidence="10" id="KW-1185">Reference proteome</keyword>
<dbReference type="GO" id="GO:0098046">
    <property type="term" value="C:type V protein secretion system complex"/>
    <property type="evidence" value="ECO:0007669"/>
    <property type="project" value="TreeGrafter"/>
</dbReference>
<keyword evidence="1" id="KW-1134">Transmembrane beta strand</keyword>
<dbReference type="OrthoDB" id="290122at2"/>
<dbReference type="InterPro" id="IPR035251">
    <property type="entry name" value="ShlB_POTRA"/>
</dbReference>
<feature type="domain" description="Haemolysin activator HlyB C-terminal" evidence="6">
    <location>
        <begin position="225"/>
        <end position="551"/>
    </location>
</feature>
<gene>
    <name evidence="9" type="ORF">SAMN04488503_0170</name>
</gene>
<dbReference type="RefSeq" id="WP_143337443.1">
    <property type="nucleotide sequence ID" value="NZ_FZOC01000012.1"/>
</dbReference>
<evidence type="ECO:0000259" key="6">
    <source>
        <dbReference type="Pfam" id="PF03865"/>
    </source>
</evidence>
<evidence type="ECO:0000259" key="8">
    <source>
        <dbReference type="Pfam" id="PF17287"/>
    </source>
</evidence>
<dbReference type="Gene3D" id="2.40.160.50">
    <property type="entry name" value="membrane protein fhac: a member of the omp85/tpsb transporter family"/>
    <property type="match status" value="1"/>
</dbReference>
<feature type="domain" description="ShlB POTRA" evidence="8">
    <location>
        <begin position="165"/>
        <end position="220"/>
    </location>
</feature>
<dbReference type="Pfam" id="PF17287">
    <property type="entry name" value="POTRA_3"/>
    <property type="match status" value="1"/>
</dbReference>
<dbReference type="InterPro" id="IPR013686">
    <property type="entry name" value="Polypept-transport_assoc_ShlB"/>
</dbReference>
<evidence type="ECO:0000256" key="1">
    <source>
        <dbReference type="ARBA" id="ARBA00022452"/>
    </source>
</evidence>
<evidence type="ECO:0000313" key="10">
    <source>
        <dbReference type="Proteomes" id="UP000198324"/>
    </source>
</evidence>
<keyword evidence="2" id="KW-0812">Transmembrane</keyword>
<dbReference type="GO" id="GO:0008320">
    <property type="term" value="F:protein transmembrane transporter activity"/>
    <property type="evidence" value="ECO:0007669"/>
    <property type="project" value="TreeGrafter"/>
</dbReference>
<accession>A0A239DAD6</accession>
<dbReference type="InterPro" id="IPR005565">
    <property type="entry name" value="Hemolysn_activator_HlyB_C"/>
</dbReference>
<feature type="domain" description="Polypeptide-transport-associated ShlB-type" evidence="7">
    <location>
        <begin position="90"/>
        <end position="164"/>
    </location>
</feature>
<organism evidence="9 10">
    <name type="scientific">Humidesulfovibrio mexicanus</name>
    <dbReference type="NCBI Taxonomy" id="147047"/>
    <lineage>
        <taxon>Bacteria</taxon>
        <taxon>Pseudomonadati</taxon>
        <taxon>Thermodesulfobacteriota</taxon>
        <taxon>Desulfovibrionia</taxon>
        <taxon>Desulfovibrionales</taxon>
        <taxon>Desulfovibrionaceae</taxon>
        <taxon>Humidesulfovibrio</taxon>
    </lineage>
</organism>
<evidence type="ECO:0000256" key="3">
    <source>
        <dbReference type="ARBA" id="ARBA00023237"/>
    </source>
</evidence>
<dbReference type="InterPro" id="IPR051544">
    <property type="entry name" value="TPS_OM_transporter"/>
</dbReference>
<feature type="signal peptide" evidence="5">
    <location>
        <begin position="1"/>
        <end position="32"/>
    </location>
</feature>
<reference evidence="9 10" key="1">
    <citation type="submission" date="2017-06" db="EMBL/GenBank/DDBJ databases">
        <authorList>
            <person name="Kim H.J."/>
            <person name="Triplett B.A."/>
        </authorList>
    </citation>
    <scope>NUCLEOTIDE SEQUENCE [LARGE SCALE GENOMIC DNA]</scope>
    <source>
        <strain evidence="9 10">DSM 13116</strain>
    </source>
</reference>
<dbReference type="Pfam" id="PF03865">
    <property type="entry name" value="ShlB"/>
    <property type="match status" value="1"/>
</dbReference>
<dbReference type="GO" id="GO:0046819">
    <property type="term" value="P:protein secretion by the type V secretion system"/>
    <property type="evidence" value="ECO:0007669"/>
    <property type="project" value="TreeGrafter"/>
</dbReference>
<evidence type="ECO:0000256" key="4">
    <source>
        <dbReference type="SAM" id="Coils"/>
    </source>
</evidence>
<dbReference type="Proteomes" id="UP000198324">
    <property type="component" value="Unassembled WGS sequence"/>
</dbReference>
<dbReference type="EMBL" id="FZOC01000012">
    <property type="protein sequence ID" value="SNS28831.1"/>
    <property type="molecule type" value="Genomic_DNA"/>
</dbReference>
<proteinExistence type="predicted"/>
<sequence>MQRRHITIALTFRTMLLCAASGVLFPLLAAHAAPTAEAIRQQEQIVRGEEERQRQLEKQHKEMLERQPQAIDLGQQKTAEEPVDDSVCVQIDSIMLRGAALLSASAKAKLTAPYAGRCLSMRHIKELIRDITNHYVEQGYVTTRAYVAPQDLASRILEITVVEGTIEGIQLNQNDPSDQRRVRSAFPWLQGKPLNLRDIEQGLDQLNRLPSSNAKMEIVPGAQQGTSRIVITDQQAKSWRVRASVDNSGQKSTGVNQYTLSFDKDNLLGVNDMLTVNWNADADTLASFERHKSESSSFYYSVPLGYWTITGSASFFDYHTHLESGGAAYLSTGNTTTYTLDVSRVLHRNADGKTSAGVSFTTKKINNFLEHERLEASSYDLSIAKASLDHSQRLLGGVLSLGGEYHLGLPVLDAPKDKTTELSAPKHEFYKLVFSVGYMRPFALLGHEFTFSTRGQAQWTPDTLYNSERLNLGSRYTVRGFQRDTISGDSGGYVRNELSTPVLPEKQRPAWLTETFGVPQAYLGYDAGFIHKDETDTYERGTLQGAALGLRASGERFATDLCLSHALDAPAFMKNRDWELYWTFSIKI</sequence>
<keyword evidence="5" id="KW-0732">Signal</keyword>
<evidence type="ECO:0000259" key="7">
    <source>
        <dbReference type="Pfam" id="PF08479"/>
    </source>
</evidence>
<dbReference type="Gene3D" id="3.10.20.310">
    <property type="entry name" value="membrane protein fhac"/>
    <property type="match status" value="1"/>
</dbReference>
<dbReference type="PANTHER" id="PTHR34597">
    <property type="entry name" value="SLR1661 PROTEIN"/>
    <property type="match status" value="1"/>
</dbReference>
<dbReference type="PIRSF" id="PIRSF029745">
    <property type="entry name" value="FhaC"/>
    <property type="match status" value="1"/>
</dbReference>
<name>A0A239DAD6_9BACT</name>
<evidence type="ECO:0000256" key="2">
    <source>
        <dbReference type="ARBA" id="ARBA00022692"/>
    </source>
</evidence>